<reference evidence="1 2" key="1">
    <citation type="submission" date="2021-05" db="EMBL/GenBank/DDBJ databases">
        <title>A Polyphasic approach of four new species of the genus Ohtaekwangia: Ohtaekwangia histidinii sp. nov., Ohtaekwangia cretensis sp. nov., Ohtaekwangia indiensis sp. nov., Ohtaekwangia reichenbachii sp. nov. from diverse environment.</title>
        <authorList>
            <person name="Octaviana S."/>
        </authorList>
    </citation>
    <scope>NUCLEOTIDE SEQUENCE [LARGE SCALE GENOMIC DNA]</scope>
    <source>
        <strain evidence="1 2">PWU20</strain>
    </source>
</reference>
<evidence type="ECO:0000313" key="1">
    <source>
        <dbReference type="EMBL" id="MBT1706076.1"/>
    </source>
</evidence>
<dbReference type="Proteomes" id="UP000772618">
    <property type="component" value="Unassembled WGS sequence"/>
</dbReference>
<sequence length="200" mass="22793">MRLYCIILLFAFTYIKGFAQEKEPHIPRWYVPDFAAVQYAGSIGFFSIGAGYDLFKEKANVDLLFGYVPPAYAGDGAIRTMTLKFTGEVIRLQPNPTTLIHPLTIGTYFNYTFGHEYSSDLPAWYPNGYYWWSEAVRVNVFIGGNVRFITNRLQQGSKVTAYYEIGTNEIKLASYTQNVHALNIWSILHAGIGVRYHFAK</sequence>
<keyword evidence="2" id="KW-1185">Reference proteome</keyword>
<organism evidence="1 2">
    <name type="scientific">Chryseosolibacter indicus</name>
    <dbReference type="NCBI Taxonomy" id="2782351"/>
    <lineage>
        <taxon>Bacteria</taxon>
        <taxon>Pseudomonadati</taxon>
        <taxon>Bacteroidota</taxon>
        <taxon>Cytophagia</taxon>
        <taxon>Cytophagales</taxon>
        <taxon>Chryseotaleaceae</taxon>
        <taxon>Chryseosolibacter</taxon>
    </lineage>
</organism>
<accession>A0ABS5VXU3</accession>
<comment type="caution">
    <text evidence="1">The sequence shown here is derived from an EMBL/GenBank/DDBJ whole genome shotgun (WGS) entry which is preliminary data.</text>
</comment>
<dbReference type="EMBL" id="JAHESD010000081">
    <property type="protein sequence ID" value="MBT1706076.1"/>
    <property type="molecule type" value="Genomic_DNA"/>
</dbReference>
<evidence type="ECO:0008006" key="3">
    <source>
        <dbReference type="Google" id="ProtNLM"/>
    </source>
</evidence>
<name>A0ABS5VXU3_9BACT</name>
<protein>
    <recommendedName>
        <fullName evidence="3">Outer membrane protein beta-barrel domain-containing protein</fullName>
    </recommendedName>
</protein>
<dbReference type="RefSeq" id="WP_254156892.1">
    <property type="nucleotide sequence ID" value="NZ_JAHESD010000081.1"/>
</dbReference>
<gene>
    <name evidence="1" type="ORF">KK060_22485</name>
</gene>
<proteinExistence type="predicted"/>
<evidence type="ECO:0000313" key="2">
    <source>
        <dbReference type="Proteomes" id="UP000772618"/>
    </source>
</evidence>